<evidence type="ECO:0000313" key="15">
    <source>
        <dbReference type="Proteomes" id="UP000179242"/>
    </source>
</evidence>
<dbReference type="GO" id="GO:0005737">
    <property type="term" value="C:cytoplasm"/>
    <property type="evidence" value="ECO:0007669"/>
    <property type="project" value="UniProtKB-SubCell"/>
</dbReference>
<dbReference type="GO" id="GO:0006275">
    <property type="term" value="P:regulation of DNA replication"/>
    <property type="evidence" value="ECO:0007669"/>
    <property type="project" value="UniProtKB-UniRule"/>
</dbReference>
<feature type="region of interest" description="Domain I, interacts with DnaA modulators" evidence="8">
    <location>
        <begin position="1"/>
        <end position="105"/>
    </location>
</feature>
<feature type="region of interest" description="Domain III, AAA+ region" evidence="8">
    <location>
        <begin position="114"/>
        <end position="330"/>
    </location>
</feature>
<comment type="caution">
    <text evidence="14">The sequence shown here is derived from an EMBL/GenBank/DDBJ whole genome shotgun (WGS) entry which is preliminary data.</text>
</comment>
<dbReference type="Proteomes" id="UP000179242">
    <property type="component" value="Unassembled WGS sequence"/>
</dbReference>
<dbReference type="SMART" id="SM00382">
    <property type="entry name" value="AAA"/>
    <property type="match status" value="1"/>
</dbReference>
<dbReference type="AlphaFoldDB" id="A0A1F4U4I5"/>
<evidence type="ECO:0000256" key="10">
    <source>
        <dbReference type="RuleBase" id="RU000577"/>
    </source>
</evidence>
<dbReference type="InterPro" id="IPR013317">
    <property type="entry name" value="DnaA_dom"/>
</dbReference>
<feature type="domain" description="AAA+ ATPase" evidence="12">
    <location>
        <begin position="147"/>
        <end position="277"/>
    </location>
</feature>
<dbReference type="SUPFAM" id="SSF48295">
    <property type="entry name" value="TrpR-like"/>
    <property type="match status" value="1"/>
</dbReference>
<proteinExistence type="inferred from homology"/>
<evidence type="ECO:0000256" key="2">
    <source>
        <dbReference type="ARBA" id="ARBA00022490"/>
    </source>
</evidence>
<comment type="caution">
    <text evidence="8">Lacks conserved residue(s) required for the propagation of feature annotation.</text>
</comment>
<feature type="binding site" evidence="8">
    <location>
        <position position="158"/>
    </location>
    <ligand>
        <name>ATP</name>
        <dbReference type="ChEBI" id="CHEBI:30616"/>
    </ligand>
</feature>
<dbReference type="InterPro" id="IPR010921">
    <property type="entry name" value="Trp_repressor/repl_initiator"/>
</dbReference>
<dbReference type="SUPFAM" id="SSF52540">
    <property type="entry name" value="P-loop containing nucleoside triphosphate hydrolases"/>
    <property type="match status" value="1"/>
</dbReference>
<evidence type="ECO:0000259" key="13">
    <source>
        <dbReference type="SMART" id="SM00760"/>
    </source>
</evidence>
<protein>
    <recommendedName>
        <fullName evidence="8 9">Chromosomal replication initiator protein DnaA</fullName>
    </recommendedName>
</protein>
<dbReference type="InterPro" id="IPR027417">
    <property type="entry name" value="P-loop_NTPase"/>
</dbReference>
<dbReference type="GO" id="GO:0003688">
    <property type="term" value="F:DNA replication origin binding"/>
    <property type="evidence" value="ECO:0007669"/>
    <property type="project" value="UniProtKB-UniRule"/>
</dbReference>
<dbReference type="InterPro" id="IPR018312">
    <property type="entry name" value="Chromosome_initiator_DnaA_CS"/>
</dbReference>
<dbReference type="CDD" id="cd00009">
    <property type="entry name" value="AAA"/>
    <property type="match status" value="1"/>
</dbReference>
<accession>A0A1F4U4I5</accession>
<dbReference type="NCBIfam" id="TIGR00362">
    <property type="entry name" value="DnaA"/>
    <property type="match status" value="1"/>
</dbReference>
<feature type="region of interest" description="Domain IV, binds dsDNA" evidence="8">
    <location>
        <begin position="331"/>
        <end position="453"/>
    </location>
</feature>
<comment type="similarity">
    <text evidence="1 8 11">Belongs to the DnaA family.</text>
</comment>
<evidence type="ECO:0000256" key="4">
    <source>
        <dbReference type="ARBA" id="ARBA00022741"/>
    </source>
</evidence>
<keyword evidence="3 8" id="KW-0235">DNA replication</keyword>
<dbReference type="Gene3D" id="1.10.1750.10">
    <property type="match status" value="1"/>
</dbReference>
<dbReference type="SMART" id="SM00760">
    <property type="entry name" value="Bac_DnaA_C"/>
    <property type="match status" value="1"/>
</dbReference>
<keyword evidence="6 8" id="KW-0446">Lipid-binding</keyword>
<evidence type="ECO:0000256" key="3">
    <source>
        <dbReference type="ARBA" id="ARBA00022705"/>
    </source>
</evidence>
<evidence type="ECO:0000256" key="8">
    <source>
        <dbReference type="HAMAP-Rule" id="MF_00377"/>
    </source>
</evidence>
<dbReference type="PANTHER" id="PTHR30050:SF2">
    <property type="entry name" value="CHROMOSOMAL REPLICATION INITIATOR PROTEIN DNAA"/>
    <property type="match status" value="1"/>
</dbReference>
<dbReference type="PANTHER" id="PTHR30050">
    <property type="entry name" value="CHROMOSOMAL REPLICATION INITIATOR PROTEIN DNAA"/>
    <property type="match status" value="1"/>
</dbReference>
<dbReference type="PRINTS" id="PR00051">
    <property type="entry name" value="DNAA"/>
</dbReference>
<comment type="subcellular location">
    <subcellularLocation>
        <location evidence="8">Cytoplasm</location>
    </subcellularLocation>
</comment>
<comment type="subunit">
    <text evidence="8">Oligomerizes as a right-handed, spiral filament on DNA at oriC.</text>
</comment>
<dbReference type="InterPro" id="IPR020591">
    <property type="entry name" value="Chromosome_initiator_DnaA-like"/>
</dbReference>
<keyword evidence="5 8" id="KW-0067">ATP-binding</keyword>
<keyword evidence="7 8" id="KW-0238">DNA-binding</keyword>
<dbReference type="GO" id="GO:0005524">
    <property type="term" value="F:ATP binding"/>
    <property type="evidence" value="ECO:0007669"/>
    <property type="project" value="UniProtKB-UniRule"/>
</dbReference>
<dbReference type="GO" id="GO:0006270">
    <property type="term" value="P:DNA replication initiation"/>
    <property type="evidence" value="ECO:0007669"/>
    <property type="project" value="UniProtKB-UniRule"/>
</dbReference>
<dbReference type="Gene3D" id="3.30.300.180">
    <property type="match status" value="1"/>
</dbReference>
<keyword evidence="4 8" id="KW-0547">Nucleotide-binding</keyword>
<dbReference type="PROSITE" id="PS01008">
    <property type="entry name" value="DNAA"/>
    <property type="match status" value="1"/>
</dbReference>
<reference evidence="14 15" key="1">
    <citation type="journal article" date="2016" name="Nat. Commun.">
        <title>Thousands of microbial genomes shed light on interconnected biogeochemical processes in an aquifer system.</title>
        <authorList>
            <person name="Anantharaman K."/>
            <person name="Brown C.T."/>
            <person name="Hug L.A."/>
            <person name="Sharon I."/>
            <person name="Castelle C.J."/>
            <person name="Probst A.J."/>
            <person name="Thomas B.C."/>
            <person name="Singh A."/>
            <person name="Wilkins M.J."/>
            <person name="Karaoz U."/>
            <person name="Brodie E.L."/>
            <person name="Williams K.H."/>
            <person name="Hubbard S.S."/>
            <person name="Banfield J.F."/>
        </authorList>
    </citation>
    <scope>NUCLEOTIDE SEQUENCE [LARGE SCALE GENOMIC DNA]</scope>
</reference>
<evidence type="ECO:0000259" key="12">
    <source>
        <dbReference type="SMART" id="SM00382"/>
    </source>
</evidence>
<evidence type="ECO:0000256" key="7">
    <source>
        <dbReference type="ARBA" id="ARBA00023125"/>
    </source>
</evidence>
<dbReference type="InterPro" id="IPR013159">
    <property type="entry name" value="DnaA_C"/>
</dbReference>
<dbReference type="InterPro" id="IPR038454">
    <property type="entry name" value="DnaA_N_sf"/>
</dbReference>
<dbReference type="FunFam" id="1.10.8.60:FF:000003">
    <property type="entry name" value="Chromosomal replication initiator protein DnaA"/>
    <property type="match status" value="1"/>
</dbReference>
<dbReference type="Pfam" id="PF08299">
    <property type="entry name" value="Bac_DnaA_C"/>
    <property type="match status" value="1"/>
</dbReference>
<dbReference type="Pfam" id="PF00308">
    <property type="entry name" value="Bac_DnaA"/>
    <property type="match status" value="1"/>
</dbReference>
<dbReference type="HAMAP" id="MF_00377">
    <property type="entry name" value="DnaA_bact"/>
    <property type="match status" value="1"/>
</dbReference>
<evidence type="ECO:0000256" key="6">
    <source>
        <dbReference type="ARBA" id="ARBA00023121"/>
    </source>
</evidence>
<sequence>MTEALNIEEIWNLLIPEVEKSLTKPIYETLLTSARPTTFKDGTLEIAVPQDVIKQWLSSHCLTILEEEAKALNSNIKKLIFVVGPRELFTTPELEEGYSDNFQETVSREVQKTYLNHRYTFDTFVIGAGNRFAHAAAKAVAESPATAYNPLFLYGGVGLGKTHLMQAVGHEVLKKLKNKKVLYITCEMFTNELINAIRNDSTARFRDKYRNIDILMVDDIQFLAKKEATQEEFFHTFNALHSSNKQIIVSSDRPPKEIPTLEDRLRSRFEWGLTADLQPPDFETRIAILRKKAEFIELVIPNDILTYIASRVESNIRELEGALIKVVAFASLSSSEISFELVEKVLKDISTSSKGKNSFSIDLIKKATADYYSVKIDEMSAKIRTKNIALARQVAMYLVREMTNSSLPKIGEEFGGRDHTTVMHACEKITKARKTDEDVRDALKEIELILKKK</sequence>
<dbReference type="GO" id="GO:0008289">
    <property type="term" value="F:lipid binding"/>
    <property type="evidence" value="ECO:0007669"/>
    <property type="project" value="UniProtKB-KW"/>
</dbReference>
<feature type="domain" description="Chromosomal replication initiator DnaA C-terminal" evidence="13">
    <location>
        <begin position="360"/>
        <end position="429"/>
    </location>
</feature>
<evidence type="ECO:0000256" key="11">
    <source>
        <dbReference type="RuleBase" id="RU004227"/>
    </source>
</evidence>
<name>A0A1F4U4I5_UNCSA</name>
<dbReference type="FunFam" id="3.40.50.300:FF:000150">
    <property type="entry name" value="Chromosomal replication initiator protein DnaA"/>
    <property type="match status" value="1"/>
</dbReference>
<dbReference type="GO" id="GO:0005886">
    <property type="term" value="C:plasma membrane"/>
    <property type="evidence" value="ECO:0007669"/>
    <property type="project" value="TreeGrafter"/>
</dbReference>
<keyword evidence="2 8" id="KW-0963">Cytoplasm</keyword>
<evidence type="ECO:0000256" key="5">
    <source>
        <dbReference type="ARBA" id="ARBA00022840"/>
    </source>
</evidence>
<feature type="binding site" evidence="8">
    <location>
        <position position="160"/>
    </location>
    <ligand>
        <name>ATP</name>
        <dbReference type="ChEBI" id="CHEBI:30616"/>
    </ligand>
</feature>
<comment type="function">
    <text evidence="8 10">Plays an essential role in the initiation and regulation of chromosomal replication. ATP-DnaA binds to the origin of replication (oriC) to initiate formation of the DNA replication initiation complex once per cell cycle. Binds the DnaA box (a 9 base pair repeat at the origin) and separates the double-stranded (ds)DNA. Forms a right-handed helical filament on oriC DNA; dsDNA binds to the exterior of the filament while single-stranded (ss)DNA is stabiized in the filament's interior. The ATP-DnaA-oriC complex binds and stabilizes one strand of the AT-rich DNA unwinding element (DUE), permitting loading of DNA polymerase. After initiation quickly degrades to an ADP-DnaA complex that is not apt for DNA replication. Binds acidic phospholipids.</text>
</comment>
<evidence type="ECO:0000256" key="1">
    <source>
        <dbReference type="ARBA" id="ARBA00006583"/>
    </source>
</evidence>
<dbReference type="EMBL" id="MEUJ01000005">
    <property type="protein sequence ID" value="OGC39874.1"/>
    <property type="molecule type" value="Genomic_DNA"/>
</dbReference>
<dbReference type="CDD" id="cd06571">
    <property type="entry name" value="Bac_DnaA_C"/>
    <property type="match status" value="1"/>
</dbReference>
<gene>
    <name evidence="8" type="primary">dnaA</name>
    <name evidence="14" type="ORF">A2438_05090</name>
</gene>
<organism evidence="14 15">
    <name type="scientific">candidate division WOR-1 bacterium RIFOXYC2_FULL_46_14</name>
    <dbReference type="NCBI Taxonomy" id="1802587"/>
    <lineage>
        <taxon>Bacteria</taxon>
        <taxon>Bacillati</taxon>
        <taxon>Saganbacteria</taxon>
    </lineage>
</organism>
<comment type="domain">
    <text evidence="8">Domain I is involved in oligomerization and binding regulators, domain II is flexibile and of varying length in different bacteria, domain III forms the AAA+ region, while domain IV binds dsDNA.</text>
</comment>
<feature type="binding site" evidence="8">
    <location>
        <position position="161"/>
    </location>
    <ligand>
        <name>ATP</name>
        <dbReference type="ChEBI" id="CHEBI:30616"/>
    </ligand>
</feature>
<dbReference type="InterPro" id="IPR003593">
    <property type="entry name" value="AAA+_ATPase"/>
</dbReference>
<dbReference type="Gene3D" id="1.10.8.60">
    <property type="match status" value="1"/>
</dbReference>
<feature type="binding site" evidence="8">
    <location>
        <position position="162"/>
    </location>
    <ligand>
        <name>ATP</name>
        <dbReference type="ChEBI" id="CHEBI:30616"/>
    </ligand>
</feature>
<evidence type="ECO:0000256" key="9">
    <source>
        <dbReference type="NCBIfam" id="TIGR00362"/>
    </source>
</evidence>
<dbReference type="InterPro" id="IPR001957">
    <property type="entry name" value="Chromosome_initiator_DnaA"/>
</dbReference>
<evidence type="ECO:0000313" key="14">
    <source>
        <dbReference type="EMBL" id="OGC39874.1"/>
    </source>
</evidence>
<dbReference type="Gene3D" id="3.40.50.300">
    <property type="entry name" value="P-loop containing nucleotide triphosphate hydrolases"/>
    <property type="match status" value="1"/>
</dbReference>